<dbReference type="OrthoDB" id="8389099at2"/>
<reference evidence="1 2" key="1">
    <citation type="submission" date="2019-01" db="EMBL/GenBank/DDBJ databases">
        <title>The draft genome of Rhizobium sp. 24NR.</title>
        <authorList>
            <person name="Liu L."/>
            <person name="Liang L."/>
            <person name="Shi S."/>
            <person name="Xu L."/>
            <person name="Wang X."/>
            <person name="Li L."/>
            <person name="Zhang X."/>
        </authorList>
    </citation>
    <scope>NUCLEOTIDE SEQUENCE [LARGE SCALE GENOMIC DNA]</scope>
    <source>
        <strain evidence="1 2">24NR</strain>
    </source>
</reference>
<dbReference type="RefSeq" id="WP_128443807.1">
    <property type="nucleotide sequence ID" value="NZ_SBIP01000003.1"/>
</dbReference>
<protein>
    <submittedName>
        <fullName evidence="1">Uncharacterized protein</fullName>
    </submittedName>
</protein>
<name>A0A444LFK6_9HYPH</name>
<dbReference type="AlphaFoldDB" id="A0A444LFK6"/>
<evidence type="ECO:0000313" key="2">
    <source>
        <dbReference type="Proteomes" id="UP000287687"/>
    </source>
</evidence>
<keyword evidence="2" id="KW-1185">Reference proteome</keyword>
<comment type="caution">
    <text evidence="1">The sequence shown here is derived from an EMBL/GenBank/DDBJ whole genome shotgun (WGS) entry which is preliminary data.</text>
</comment>
<gene>
    <name evidence="1" type="ORF">EPK99_14565</name>
</gene>
<dbReference type="Proteomes" id="UP000287687">
    <property type="component" value="Unassembled WGS sequence"/>
</dbReference>
<dbReference type="EMBL" id="SBIP01000003">
    <property type="protein sequence ID" value="RWX76891.1"/>
    <property type="molecule type" value="Genomic_DNA"/>
</dbReference>
<organism evidence="1 2">
    <name type="scientific">Neorhizobium lilium</name>
    <dbReference type="NCBI Taxonomy" id="2503024"/>
    <lineage>
        <taxon>Bacteria</taxon>
        <taxon>Pseudomonadati</taxon>
        <taxon>Pseudomonadota</taxon>
        <taxon>Alphaproteobacteria</taxon>
        <taxon>Hyphomicrobiales</taxon>
        <taxon>Rhizobiaceae</taxon>
        <taxon>Rhizobium/Agrobacterium group</taxon>
        <taxon>Neorhizobium</taxon>
    </lineage>
</organism>
<accession>A0A444LFK6</accession>
<proteinExistence type="predicted"/>
<sequence length="67" mass="7160">MKTPAPNVADTSSEAHSACRVEIEAAMHRLIKAAVKQGWSKAEVALTLADAAEDFVMELAGRTPTQH</sequence>
<evidence type="ECO:0000313" key="1">
    <source>
        <dbReference type="EMBL" id="RWX76891.1"/>
    </source>
</evidence>